<organism evidence="1">
    <name type="scientific">bioreactor metagenome</name>
    <dbReference type="NCBI Taxonomy" id="1076179"/>
    <lineage>
        <taxon>unclassified sequences</taxon>
        <taxon>metagenomes</taxon>
        <taxon>ecological metagenomes</taxon>
    </lineage>
</organism>
<dbReference type="EMBL" id="VSSQ01032345">
    <property type="protein sequence ID" value="MPM83578.1"/>
    <property type="molecule type" value="Genomic_DNA"/>
</dbReference>
<comment type="caution">
    <text evidence="1">The sequence shown here is derived from an EMBL/GenBank/DDBJ whole genome shotgun (WGS) entry which is preliminary data.</text>
</comment>
<accession>A0A645D3D5</accession>
<sequence length="233" mass="26388">MIEAAVGVAGNDRNAGFDAEKRRPFVGKRDGLGVRHKLGKLAFLYADLVKYGAVELFLMDIEQAGPRSEACRYHAAARKTIGIVAALPHDIVTAQIVSHLFEHQGLIGRINGVYHAARLMIVRIHERRVAPETAADIGRAGVRPEIDRRFRRHVLIAEEDAVPRAAQRYDAYILPLGKLFAKRGHLHKDLLRLVYRHIVIHLAIRFDKDLRFMRVRIVQHCLCGCSTCFQDQY</sequence>
<reference evidence="1" key="1">
    <citation type="submission" date="2019-08" db="EMBL/GenBank/DDBJ databases">
        <authorList>
            <person name="Kucharzyk K."/>
            <person name="Murdoch R.W."/>
            <person name="Higgins S."/>
            <person name="Loffler F."/>
        </authorList>
    </citation>
    <scope>NUCLEOTIDE SEQUENCE</scope>
</reference>
<name>A0A645D3D5_9ZZZZ</name>
<protein>
    <submittedName>
        <fullName evidence="1">Uncharacterized protein</fullName>
    </submittedName>
</protein>
<evidence type="ECO:0000313" key="1">
    <source>
        <dbReference type="EMBL" id="MPM83578.1"/>
    </source>
</evidence>
<proteinExistence type="predicted"/>
<dbReference type="AlphaFoldDB" id="A0A645D3D5"/>
<gene>
    <name evidence="1" type="ORF">SDC9_130642</name>
</gene>